<evidence type="ECO:0000256" key="1">
    <source>
        <dbReference type="SAM" id="SignalP"/>
    </source>
</evidence>
<accession>A0ABY2WT16</accession>
<keyword evidence="1" id="KW-0732">Signal</keyword>
<proteinExistence type="predicted"/>
<evidence type="ECO:0008006" key="4">
    <source>
        <dbReference type="Google" id="ProtNLM"/>
    </source>
</evidence>
<dbReference type="RefSeq" id="WP_138844937.1">
    <property type="nucleotide sequence ID" value="NZ_VCPD01000008.1"/>
</dbReference>
<sequence length="151" mass="16546">MRHEKVIQGSILPALVFALGGSFASQAMAQDANACPVDGCMIEIVSVQRDGDELTVELSSNFVPDMSKNHFHIWWGELYDVKQVSNNAETVHNVSQGDWHPTDAYPSYITSGVTSVSQRGEAVSLCVSAADRNHDIIDPEEFTCLDVSENF</sequence>
<organism evidence="2 3">
    <name type="scientific">Ruegeria sediminis</name>
    <dbReference type="NCBI Taxonomy" id="2583820"/>
    <lineage>
        <taxon>Bacteria</taxon>
        <taxon>Pseudomonadati</taxon>
        <taxon>Pseudomonadota</taxon>
        <taxon>Alphaproteobacteria</taxon>
        <taxon>Rhodobacterales</taxon>
        <taxon>Roseobacteraceae</taxon>
        <taxon>Ruegeria</taxon>
    </lineage>
</organism>
<feature type="chain" id="PRO_5045188560" description="Secreted protein" evidence="1">
    <location>
        <begin position="30"/>
        <end position="151"/>
    </location>
</feature>
<dbReference type="Proteomes" id="UP001193035">
    <property type="component" value="Unassembled WGS sequence"/>
</dbReference>
<comment type="caution">
    <text evidence="2">The sequence shown here is derived from an EMBL/GenBank/DDBJ whole genome shotgun (WGS) entry which is preliminary data.</text>
</comment>
<name>A0ABY2WT16_9RHOB</name>
<keyword evidence="3" id="KW-1185">Reference proteome</keyword>
<dbReference type="EMBL" id="VCPD01000008">
    <property type="protein sequence ID" value="TMV04209.1"/>
    <property type="molecule type" value="Genomic_DNA"/>
</dbReference>
<gene>
    <name evidence="2" type="ORF">FGK63_18145</name>
</gene>
<evidence type="ECO:0000313" key="3">
    <source>
        <dbReference type="Proteomes" id="UP001193035"/>
    </source>
</evidence>
<feature type="signal peptide" evidence="1">
    <location>
        <begin position="1"/>
        <end position="29"/>
    </location>
</feature>
<reference evidence="2 3" key="1">
    <citation type="submission" date="2019-05" db="EMBL/GenBank/DDBJ databases">
        <title>Ruegeria sp. nov., isolated from tidal flat.</title>
        <authorList>
            <person name="Kim W."/>
        </authorList>
    </citation>
    <scope>NUCLEOTIDE SEQUENCE [LARGE SCALE GENOMIC DNA]</scope>
    <source>
        <strain evidence="2 3">CAU 1488</strain>
    </source>
</reference>
<protein>
    <recommendedName>
        <fullName evidence="4">Secreted protein</fullName>
    </recommendedName>
</protein>
<evidence type="ECO:0000313" key="2">
    <source>
        <dbReference type="EMBL" id="TMV04209.1"/>
    </source>
</evidence>